<dbReference type="RefSeq" id="WP_217066728.1">
    <property type="nucleotide sequence ID" value="NZ_JAHQCS010000102.1"/>
</dbReference>
<dbReference type="Proteomes" id="UP000784880">
    <property type="component" value="Unassembled WGS sequence"/>
</dbReference>
<evidence type="ECO:0000313" key="2">
    <source>
        <dbReference type="Proteomes" id="UP000784880"/>
    </source>
</evidence>
<comment type="caution">
    <text evidence="1">The sequence shown here is derived from an EMBL/GenBank/DDBJ whole genome shotgun (WGS) entry which is preliminary data.</text>
</comment>
<organism evidence="1 2">
    <name type="scientific">Evansella tamaricis</name>
    <dbReference type="NCBI Taxonomy" id="2069301"/>
    <lineage>
        <taxon>Bacteria</taxon>
        <taxon>Bacillati</taxon>
        <taxon>Bacillota</taxon>
        <taxon>Bacilli</taxon>
        <taxon>Bacillales</taxon>
        <taxon>Bacillaceae</taxon>
        <taxon>Evansella</taxon>
    </lineage>
</organism>
<proteinExistence type="predicted"/>
<gene>
    <name evidence="1" type="ORF">KS419_12435</name>
</gene>
<dbReference type="EMBL" id="JAHQCS010000102">
    <property type="protein sequence ID" value="MBU9712550.1"/>
    <property type="molecule type" value="Genomic_DNA"/>
</dbReference>
<evidence type="ECO:0000313" key="1">
    <source>
        <dbReference type="EMBL" id="MBU9712550.1"/>
    </source>
</evidence>
<sequence length="64" mass="7526">MDHSSDEKKCPLCGEFNNCSVNSSNCWCREVQFPNEIFDELPITLAKKTCICRDCLKKYKERYI</sequence>
<name>A0ABS6JJC0_9BACI</name>
<dbReference type="InterPro" id="IPR032720">
    <property type="entry name" value="Cys_rich_CWC"/>
</dbReference>
<accession>A0ABS6JJC0</accession>
<reference evidence="1 2" key="1">
    <citation type="submission" date="2021-06" db="EMBL/GenBank/DDBJ databases">
        <title>Bacillus sp. RD4P76, an endophyte from a halophyte.</title>
        <authorList>
            <person name="Sun J.-Q."/>
        </authorList>
    </citation>
    <scope>NUCLEOTIDE SEQUENCE [LARGE SCALE GENOMIC DNA]</scope>
    <source>
        <strain evidence="1 2">CGMCC 1.15917</strain>
    </source>
</reference>
<dbReference type="Pfam" id="PF14375">
    <property type="entry name" value="Cys_rich_CWC"/>
    <property type="match status" value="1"/>
</dbReference>
<protein>
    <submittedName>
        <fullName evidence="1">Cysteine-rich CWC family protein</fullName>
    </submittedName>
</protein>
<keyword evidence="2" id="KW-1185">Reference proteome</keyword>